<evidence type="ECO:0000313" key="1">
    <source>
        <dbReference type="EMBL" id="ATB31350.1"/>
    </source>
</evidence>
<dbReference type="Gene3D" id="3.40.50.1820">
    <property type="entry name" value="alpha/beta hydrolase"/>
    <property type="match status" value="1"/>
</dbReference>
<dbReference type="EMBL" id="CP022163">
    <property type="protein sequence ID" value="ATB31350.1"/>
    <property type="molecule type" value="Genomic_DNA"/>
</dbReference>
<accession>A0A250IJE8</accession>
<gene>
    <name evidence="1" type="ORF">MEBOL_004812</name>
</gene>
<sequence>MRSARRARVVVHGVAVDALDPESAVTGGHATLASMPGDFYCFNIGTGHNRNEPTNLLVRLHVRCDAIDVSSIARRGRIEGADLHRHLPRGDGDFKYINDGVGSKPIWKKGGGHPVGDEKGAGGWFGEGLSQKARDTVQVIKELQPERIFLAGHSRGAILCIEIADLLHQDPRFKEREVFMFLLDPCKFSIQTSFGGEARTWFGDTLYDNTRAARIVAAEDLADGPTHGGSFKLCTLHRAQSPSVRRQLNLKGADKVEMLRIPGSHGTGSQVDGNPIGDLTYELAYGFFAAQGARALSPHPWRVDEQAWDEDAHEHRLIEFYARTRLINPWVEGKGRRINDNGTFRFDKSMSRRLALARLGVPNRFSTNPMIVSEHHERLLDKHFNLLNRWLQTRSNVTQARGFHPTRETHFLPLDNEMDALRERAPSMHELLCLYAGLDDGDPREGLDPWMLRRLEHRSQLLSEGRYAFWKSWDELPEMLPRALRTRPDWGD</sequence>
<name>A0A250IJE8_9BACT</name>
<dbReference type="Proteomes" id="UP000217289">
    <property type="component" value="Chromosome"/>
</dbReference>
<reference evidence="1 2" key="1">
    <citation type="submission" date="2017-06" db="EMBL/GenBank/DDBJ databases">
        <authorList>
            <person name="Kim H.J."/>
            <person name="Triplett B.A."/>
        </authorList>
    </citation>
    <scope>NUCLEOTIDE SEQUENCE [LARGE SCALE GENOMIC DNA]</scope>
    <source>
        <strain evidence="1 2">DSM 14713</strain>
    </source>
</reference>
<organism evidence="1 2">
    <name type="scientific">Melittangium boletus DSM 14713</name>
    <dbReference type="NCBI Taxonomy" id="1294270"/>
    <lineage>
        <taxon>Bacteria</taxon>
        <taxon>Pseudomonadati</taxon>
        <taxon>Myxococcota</taxon>
        <taxon>Myxococcia</taxon>
        <taxon>Myxococcales</taxon>
        <taxon>Cystobacterineae</taxon>
        <taxon>Archangiaceae</taxon>
        <taxon>Melittangium</taxon>
    </lineage>
</organism>
<protein>
    <submittedName>
        <fullName evidence="1">Uncharacterized protein</fullName>
    </submittedName>
</protein>
<dbReference type="InterPro" id="IPR029058">
    <property type="entry name" value="AB_hydrolase_fold"/>
</dbReference>
<dbReference type="RefSeq" id="WP_218920814.1">
    <property type="nucleotide sequence ID" value="NZ_CP022163.1"/>
</dbReference>
<proteinExistence type="predicted"/>
<keyword evidence="2" id="KW-1185">Reference proteome</keyword>
<dbReference type="AlphaFoldDB" id="A0A250IJE8"/>
<dbReference type="KEGG" id="mbd:MEBOL_004812"/>
<dbReference type="SUPFAM" id="SSF53474">
    <property type="entry name" value="alpha/beta-Hydrolases"/>
    <property type="match status" value="1"/>
</dbReference>
<evidence type="ECO:0000313" key="2">
    <source>
        <dbReference type="Proteomes" id="UP000217289"/>
    </source>
</evidence>